<evidence type="ECO:0000256" key="4">
    <source>
        <dbReference type="ARBA" id="ARBA00023136"/>
    </source>
</evidence>
<organism evidence="6 7">
    <name type="scientific">Pleuronectes platessa</name>
    <name type="common">European plaice</name>
    <dbReference type="NCBI Taxonomy" id="8262"/>
    <lineage>
        <taxon>Eukaryota</taxon>
        <taxon>Metazoa</taxon>
        <taxon>Chordata</taxon>
        <taxon>Craniata</taxon>
        <taxon>Vertebrata</taxon>
        <taxon>Euteleostomi</taxon>
        <taxon>Actinopterygii</taxon>
        <taxon>Neopterygii</taxon>
        <taxon>Teleostei</taxon>
        <taxon>Neoteleostei</taxon>
        <taxon>Acanthomorphata</taxon>
        <taxon>Carangaria</taxon>
        <taxon>Pleuronectiformes</taxon>
        <taxon>Pleuronectoidei</taxon>
        <taxon>Pleuronectidae</taxon>
        <taxon>Pleuronectes</taxon>
    </lineage>
</organism>
<protein>
    <recommendedName>
        <fullName evidence="8">Small integral membrane protein 5</fullName>
    </recommendedName>
</protein>
<keyword evidence="7" id="KW-1185">Reference proteome</keyword>
<dbReference type="InterPro" id="IPR047133">
    <property type="entry name" value="SMIM5"/>
</dbReference>
<keyword evidence="2 5" id="KW-0812">Transmembrane</keyword>
<sequence>MKHYILSICSLPASRRMDAGEQTLTLLSRVWVKLQNLPSANGIDLGAFFVLLTFILMVVAIAVVTCLSCCCCCRCCKAKMKGPNI</sequence>
<name>A0A9N7V376_PLEPL</name>
<evidence type="ECO:0000256" key="1">
    <source>
        <dbReference type="ARBA" id="ARBA00004167"/>
    </source>
</evidence>
<proteinExistence type="predicted"/>
<dbReference type="PANTHER" id="PTHR37344">
    <property type="entry name" value="SMALL INTEGRAL MEMBRANE PROTEIN 5"/>
    <property type="match status" value="1"/>
</dbReference>
<dbReference type="GO" id="GO:0016020">
    <property type="term" value="C:membrane"/>
    <property type="evidence" value="ECO:0007669"/>
    <property type="project" value="UniProtKB-SubCell"/>
</dbReference>
<comment type="caution">
    <text evidence="6">The sequence shown here is derived from an EMBL/GenBank/DDBJ whole genome shotgun (WGS) entry which is preliminary data.</text>
</comment>
<evidence type="ECO:0000256" key="5">
    <source>
        <dbReference type="SAM" id="Phobius"/>
    </source>
</evidence>
<evidence type="ECO:0000256" key="2">
    <source>
        <dbReference type="ARBA" id="ARBA00022692"/>
    </source>
</evidence>
<dbReference type="AlphaFoldDB" id="A0A9N7V376"/>
<dbReference type="Proteomes" id="UP001153269">
    <property type="component" value="Unassembled WGS sequence"/>
</dbReference>
<keyword evidence="3 5" id="KW-1133">Transmembrane helix</keyword>
<evidence type="ECO:0000313" key="7">
    <source>
        <dbReference type="Proteomes" id="UP001153269"/>
    </source>
</evidence>
<comment type="subcellular location">
    <subcellularLocation>
        <location evidence="1">Membrane</location>
        <topology evidence="1">Single-pass membrane protein</topology>
    </subcellularLocation>
</comment>
<reference evidence="6" key="1">
    <citation type="submission" date="2020-03" db="EMBL/GenBank/DDBJ databases">
        <authorList>
            <person name="Weist P."/>
        </authorList>
    </citation>
    <scope>NUCLEOTIDE SEQUENCE</scope>
</reference>
<dbReference type="Pfam" id="PF15831">
    <property type="entry name" value="SMIM5_18_22"/>
    <property type="match status" value="1"/>
</dbReference>
<accession>A0A9N7V376</accession>
<gene>
    <name evidence="6" type="ORF">PLEPLA_LOCUS32398</name>
</gene>
<evidence type="ECO:0000313" key="6">
    <source>
        <dbReference type="EMBL" id="CAB1444680.1"/>
    </source>
</evidence>
<evidence type="ECO:0000256" key="3">
    <source>
        <dbReference type="ARBA" id="ARBA00022989"/>
    </source>
</evidence>
<feature type="transmembrane region" description="Helical" evidence="5">
    <location>
        <begin position="43"/>
        <end position="71"/>
    </location>
</feature>
<dbReference type="PANTHER" id="PTHR37344:SF1">
    <property type="entry name" value="SMALL INTEGRAL MEMBRANE PROTEIN 5"/>
    <property type="match status" value="1"/>
</dbReference>
<evidence type="ECO:0008006" key="8">
    <source>
        <dbReference type="Google" id="ProtNLM"/>
    </source>
</evidence>
<dbReference type="InterPro" id="IPR031671">
    <property type="entry name" value="SMIM5/18/22"/>
</dbReference>
<keyword evidence="4 5" id="KW-0472">Membrane</keyword>
<dbReference type="EMBL" id="CADEAL010003424">
    <property type="protein sequence ID" value="CAB1444680.1"/>
    <property type="molecule type" value="Genomic_DNA"/>
</dbReference>